<protein>
    <recommendedName>
        <fullName evidence="3">Thioredoxin domain-containing protein</fullName>
    </recommendedName>
</protein>
<accession>L2GJY0</accession>
<proteinExistence type="predicted"/>
<dbReference type="Proteomes" id="UP000011082">
    <property type="component" value="Unassembled WGS sequence"/>
</dbReference>
<evidence type="ECO:0008006" key="3">
    <source>
        <dbReference type="Google" id="ProtNLM"/>
    </source>
</evidence>
<evidence type="ECO:0000313" key="2">
    <source>
        <dbReference type="Proteomes" id="UP000011082"/>
    </source>
</evidence>
<dbReference type="SUPFAM" id="SSF52833">
    <property type="entry name" value="Thioredoxin-like"/>
    <property type="match status" value="1"/>
</dbReference>
<keyword evidence="2" id="KW-1185">Reference proteome</keyword>
<sequence length="124" mass="14101">MSEKQGCAGKVIQIWPDDLLDVTGAEYSRFLIKFSAVNCSPCENLQAFLDSGLLELEHDLPVFQIKAKDNTTNVYNDLRKFFKFKTLPYCVVTSTSLDVIDHMAGFSDPEIFKSFIYKNFNVSQ</sequence>
<dbReference type="InterPro" id="IPR036249">
    <property type="entry name" value="Thioredoxin-like_sf"/>
</dbReference>
<dbReference type="GeneID" id="19882848"/>
<dbReference type="InParanoid" id="L2GJY0"/>
<dbReference type="Gene3D" id="3.40.30.10">
    <property type="entry name" value="Glutaredoxin"/>
    <property type="match status" value="1"/>
</dbReference>
<dbReference type="VEuPathDB" id="MicrosporidiaDB:VICG_02138"/>
<name>L2GJY0_VITCO</name>
<reference evidence="2" key="1">
    <citation type="submission" date="2011-05" db="EMBL/GenBank/DDBJ databases">
        <title>The genome sequence of Vittaforma corneae strain ATCC 50505.</title>
        <authorList>
            <consortium name="The Broad Institute Genome Sequencing Platform"/>
            <person name="Cuomo C."/>
            <person name="Didier E."/>
            <person name="Bowers L."/>
            <person name="Young S.K."/>
            <person name="Zeng Q."/>
            <person name="Gargeya S."/>
            <person name="Fitzgerald M."/>
            <person name="Haas B."/>
            <person name="Abouelleil A."/>
            <person name="Alvarado L."/>
            <person name="Arachchi H.M."/>
            <person name="Berlin A."/>
            <person name="Chapman S.B."/>
            <person name="Gearin G."/>
            <person name="Goldberg J."/>
            <person name="Griggs A."/>
            <person name="Gujja S."/>
            <person name="Hansen M."/>
            <person name="Heiman D."/>
            <person name="Howarth C."/>
            <person name="Larimer J."/>
            <person name="Lui A."/>
            <person name="MacDonald P.J.P."/>
            <person name="McCowen C."/>
            <person name="Montmayeur A."/>
            <person name="Murphy C."/>
            <person name="Neiman D."/>
            <person name="Pearson M."/>
            <person name="Priest M."/>
            <person name="Roberts A."/>
            <person name="Saif S."/>
            <person name="Shea T."/>
            <person name="Sisk P."/>
            <person name="Stolte C."/>
            <person name="Sykes S."/>
            <person name="Wortman J."/>
            <person name="Nusbaum C."/>
            <person name="Birren B."/>
        </authorList>
    </citation>
    <scope>NUCLEOTIDE SEQUENCE [LARGE SCALE GENOMIC DNA]</scope>
    <source>
        <strain evidence="2">ATCC 50505</strain>
    </source>
</reference>
<dbReference type="EMBL" id="JH370190">
    <property type="protein sequence ID" value="ELA40825.1"/>
    <property type="molecule type" value="Genomic_DNA"/>
</dbReference>
<gene>
    <name evidence="1" type="ORF">VICG_02138</name>
</gene>
<dbReference type="RefSeq" id="XP_007605583.1">
    <property type="nucleotide sequence ID" value="XM_007605521.1"/>
</dbReference>
<evidence type="ECO:0000313" key="1">
    <source>
        <dbReference type="EMBL" id="ELA40825.1"/>
    </source>
</evidence>
<dbReference type="HOGENOM" id="CLU_2039876_0_0_1"/>
<dbReference type="AlphaFoldDB" id="L2GJY0"/>
<organism evidence="1 2">
    <name type="scientific">Vittaforma corneae (strain ATCC 50505)</name>
    <name type="common">Microsporidian parasite</name>
    <name type="synonym">Nosema corneum</name>
    <dbReference type="NCBI Taxonomy" id="993615"/>
    <lineage>
        <taxon>Eukaryota</taxon>
        <taxon>Fungi</taxon>
        <taxon>Fungi incertae sedis</taxon>
        <taxon>Microsporidia</taxon>
        <taxon>Nosematidae</taxon>
        <taxon>Vittaforma</taxon>
    </lineage>
</organism>